<gene>
    <name evidence="2" type="ORF">GMBLW1_46680</name>
</gene>
<feature type="transmembrane region" description="Helical" evidence="1">
    <location>
        <begin position="148"/>
        <end position="165"/>
    </location>
</feature>
<organism evidence="2">
    <name type="scientific">Tuwongella immobilis</name>
    <dbReference type="NCBI Taxonomy" id="692036"/>
    <lineage>
        <taxon>Bacteria</taxon>
        <taxon>Pseudomonadati</taxon>
        <taxon>Planctomycetota</taxon>
        <taxon>Planctomycetia</taxon>
        <taxon>Gemmatales</taxon>
        <taxon>Gemmataceae</taxon>
        <taxon>Tuwongella</taxon>
    </lineage>
</organism>
<feature type="transmembrane region" description="Helical" evidence="1">
    <location>
        <begin position="71"/>
        <end position="93"/>
    </location>
</feature>
<keyword evidence="3" id="KW-1185">Reference proteome</keyword>
<keyword evidence="1" id="KW-1133">Transmembrane helix</keyword>
<feature type="transmembrane region" description="Helical" evidence="1">
    <location>
        <begin position="171"/>
        <end position="191"/>
    </location>
</feature>
<dbReference type="EMBL" id="LR593887">
    <property type="protein sequence ID" value="VTS06411.1"/>
    <property type="molecule type" value="Genomic_DNA"/>
</dbReference>
<feature type="transmembrane region" description="Helical" evidence="1">
    <location>
        <begin position="203"/>
        <end position="224"/>
    </location>
</feature>
<name>A0A6C2YUC9_9BACT</name>
<dbReference type="KEGG" id="tim:GMBLW1_46680"/>
<dbReference type="EMBL" id="LR586016">
    <property type="protein sequence ID" value="VIP04525.1"/>
    <property type="molecule type" value="Genomic_DNA"/>
</dbReference>
<keyword evidence="1" id="KW-0812">Transmembrane</keyword>
<proteinExistence type="predicted"/>
<evidence type="ECO:0008006" key="4">
    <source>
        <dbReference type="Google" id="ProtNLM"/>
    </source>
</evidence>
<accession>A0A6C2YUC9</accession>
<reference evidence="2" key="1">
    <citation type="submission" date="2019-04" db="EMBL/GenBank/DDBJ databases">
        <authorList>
            <consortium name="Science for Life Laboratories"/>
        </authorList>
    </citation>
    <scope>NUCLEOTIDE SEQUENCE</scope>
    <source>
        <strain evidence="2">MBLW1</strain>
    </source>
</reference>
<dbReference type="Proteomes" id="UP000464378">
    <property type="component" value="Chromosome"/>
</dbReference>
<feature type="transmembrane region" description="Helical" evidence="1">
    <location>
        <begin position="122"/>
        <end position="141"/>
    </location>
</feature>
<feature type="transmembrane region" description="Helical" evidence="1">
    <location>
        <begin position="303"/>
        <end position="322"/>
    </location>
</feature>
<protein>
    <recommendedName>
        <fullName evidence="4">Glycosyltransferase RgtA/B/C/D-like domain-containing protein</fullName>
    </recommendedName>
</protein>
<dbReference type="AlphaFoldDB" id="A0A6C2YUC9"/>
<evidence type="ECO:0000313" key="3">
    <source>
        <dbReference type="Proteomes" id="UP000464378"/>
    </source>
</evidence>
<feature type="transmembrane region" description="Helical" evidence="1">
    <location>
        <begin position="98"/>
        <end position="116"/>
    </location>
</feature>
<evidence type="ECO:0000256" key="1">
    <source>
        <dbReference type="SAM" id="Phobius"/>
    </source>
</evidence>
<dbReference type="InParanoid" id="A0A6C2YUC9"/>
<feature type="transmembrane region" description="Helical" evidence="1">
    <location>
        <begin position="343"/>
        <end position="364"/>
    </location>
</feature>
<keyword evidence="1" id="KW-0472">Membrane</keyword>
<evidence type="ECO:0000313" key="2">
    <source>
        <dbReference type="EMBL" id="VIP04525.1"/>
    </source>
</evidence>
<feature type="transmembrane region" description="Helical" evidence="1">
    <location>
        <begin position="256"/>
        <end position="274"/>
    </location>
</feature>
<sequence>MFLGFALTMLVLKREASMVDPGTYWHVVVGDKILDEGTLPRTDWLTFPFAGQFWVPQQWLGEVIMAITHRLAGFDGLLLMMVTALGMMVTLFFHRLRACGLSIIVAMVCIFLTVGFSAYHFLIRPIIFTMLAMTWMFKLILDFENQRISIARMTAWLIPLGIIWTNIHGGVLAGIVTLWLAIGGWCLAAIIRFPTPIRTWADVGKLVAMGVAFTLTPLVNPLGFDLFKPWVAIMGSKVLPKYVIEHSPLNLFKDSFHLGIFCFGLFYTFMLISVKRIRPKVSWVIPLVWFALTIKSIRQGPLFASMGILAMADFLPWTHWYARLKTAGPWFIRPDDAPPIPPMGWRVWVIPGLFVALCAGLQMAKVPVPVIGSGWIVEPSGVYPVEMLPQLKELNDRSPDGTPIFNDSDFGGYLSYHLPRLRIFMDDRYELCGDEWLENYAQMLFKEPERFDGYANQWPFQHAIIDRKGKLRKYLDQHANWEIVQESDCAAWFTRKAKPDSGVEK</sequence>